<evidence type="ECO:0000313" key="1">
    <source>
        <dbReference type="EMBL" id="MBT9145752.1"/>
    </source>
</evidence>
<evidence type="ECO:0000313" key="2">
    <source>
        <dbReference type="Proteomes" id="UP000811545"/>
    </source>
</evidence>
<gene>
    <name evidence="1" type="ORF">DDT42_01629</name>
</gene>
<protein>
    <submittedName>
        <fullName evidence="1">Uncharacterized protein</fullName>
    </submittedName>
</protein>
<dbReference type="EMBL" id="QLTW01000161">
    <property type="protein sequence ID" value="MBT9145752.1"/>
    <property type="molecule type" value="Genomic_DNA"/>
</dbReference>
<proteinExistence type="predicted"/>
<sequence length="30" mass="3544">MSMKYPTITPEQLGERRLGYQMVNRSRCPT</sequence>
<reference evidence="1 2" key="1">
    <citation type="journal article" date="2021" name="bioRxiv">
        <title>Unique metabolic strategies in Hadean analogues reveal hints for primordial physiology.</title>
        <authorList>
            <person name="Nobu M.K."/>
            <person name="Nakai R."/>
            <person name="Tamazawa S."/>
            <person name="Mori H."/>
            <person name="Toyoda A."/>
            <person name="Ijiri A."/>
            <person name="Suzuki S."/>
            <person name="Kurokawa K."/>
            <person name="Kamagata Y."/>
            <person name="Tamaki H."/>
        </authorList>
    </citation>
    <scope>NUCLEOTIDE SEQUENCE [LARGE SCALE GENOMIC DNA]</scope>
    <source>
        <strain evidence="1">BS525</strain>
    </source>
</reference>
<accession>A0A9E2F2J7</accession>
<organism evidence="1 2">
    <name type="scientific">Psychracetigena formicireducens</name>
    <dbReference type="NCBI Taxonomy" id="2986056"/>
    <lineage>
        <taxon>Bacteria</taxon>
        <taxon>Bacillati</taxon>
        <taxon>Candidatus Lithacetigenota</taxon>
        <taxon>Candidatus Psychracetigena</taxon>
    </lineage>
</organism>
<dbReference type="AlphaFoldDB" id="A0A9E2F2J7"/>
<dbReference type="Proteomes" id="UP000811545">
    <property type="component" value="Unassembled WGS sequence"/>
</dbReference>
<comment type="caution">
    <text evidence="1">The sequence shown here is derived from an EMBL/GenBank/DDBJ whole genome shotgun (WGS) entry which is preliminary data.</text>
</comment>
<name>A0A9E2F2J7_PSYF1</name>